<dbReference type="InterPro" id="IPR008622">
    <property type="entry name" value="FliT"/>
</dbReference>
<keyword evidence="7" id="KW-1185">Reference proteome</keyword>
<evidence type="ECO:0000256" key="4">
    <source>
        <dbReference type="ARBA" id="ARBA00023186"/>
    </source>
</evidence>
<gene>
    <name evidence="6" type="ORF">G3580_06470</name>
</gene>
<name>A0A6C1B4W0_9RHOO</name>
<evidence type="ECO:0000313" key="7">
    <source>
        <dbReference type="Proteomes" id="UP000501991"/>
    </source>
</evidence>
<protein>
    <recommendedName>
        <fullName evidence="5">Flagellar protein FliT</fullName>
    </recommendedName>
</protein>
<keyword evidence="4" id="KW-0143">Chaperone</keyword>
<comment type="subcellular location">
    <subcellularLocation>
        <location evidence="1">Cytoplasm</location>
        <location evidence="1">Cytosol</location>
    </subcellularLocation>
</comment>
<dbReference type="Proteomes" id="UP000501991">
    <property type="component" value="Chromosome"/>
</dbReference>
<evidence type="ECO:0000313" key="6">
    <source>
        <dbReference type="EMBL" id="QID17320.1"/>
    </source>
</evidence>
<accession>A0A6C1B4W0</accession>
<organism evidence="6 7">
    <name type="scientific">Nitrogeniibacter mangrovi</name>
    <dbReference type="NCBI Taxonomy" id="2016596"/>
    <lineage>
        <taxon>Bacteria</taxon>
        <taxon>Pseudomonadati</taxon>
        <taxon>Pseudomonadota</taxon>
        <taxon>Betaproteobacteria</taxon>
        <taxon>Rhodocyclales</taxon>
        <taxon>Zoogloeaceae</taxon>
        <taxon>Nitrogeniibacter</taxon>
    </lineage>
</organism>
<dbReference type="RefSeq" id="WP_173764485.1">
    <property type="nucleotide sequence ID" value="NZ_CP048836.1"/>
</dbReference>
<keyword evidence="3" id="KW-1005">Bacterial flagellum biogenesis</keyword>
<dbReference type="Pfam" id="PF05400">
    <property type="entry name" value="FliT"/>
    <property type="match status" value="1"/>
</dbReference>
<proteinExistence type="predicted"/>
<dbReference type="Gene3D" id="1.20.58.380">
    <property type="entry name" value="Flagellar protein flit"/>
    <property type="match status" value="1"/>
</dbReference>
<evidence type="ECO:0000256" key="3">
    <source>
        <dbReference type="ARBA" id="ARBA00022795"/>
    </source>
</evidence>
<reference evidence="6 7" key="1">
    <citation type="submission" date="2020-02" db="EMBL/GenBank/DDBJ databases">
        <title>Nitrogenibacter mangrovi gen. nov., sp. nov. isolated from mangrove sediment, a denitrifying betaproteobacterium.</title>
        <authorList>
            <person name="Liao H."/>
            <person name="Tian Y."/>
        </authorList>
    </citation>
    <scope>NUCLEOTIDE SEQUENCE [LARGE SCALE GENOMIC DNA]</scope>
    <source>
        <strain evidence="6 7">M9-3-2</strain>
    </source>
</reference>
<dbReference type="KEGG" id="azq:G3580_06470"/>
<evidence type="ECO:0000256" key="2">
    <source>
        <dbReference type="ARBA" id="ARBA00022490"/>
    </source>
</evidence>
<keyword evidence="2" id="KW-0963">Cytoplasm</keyword>
<evidence type="ECO:0000256" key="5">
    <source>
        <dbReference type="ARBA" id="ARBA00093797"/>
    </source>
</evidence>
<dbReference type="EMBL" id="CP048836">
    <property type="protein sequence ID" value="QID17320.1"/>
    <property type="molecule type" value="Genomic_DNA"/>
</dbReference>
<dbReference type="AlphaFoldDB" id="A0A6C1B4W0"/>
<dbReference type="GO" id="GO:0044781">
    <property type="term" value="P:bacterial-type flagellum organization"/>
    <property type="evidence" value="ECO:0007669"/>
    <property type="project" value="UniProtKB-KW"/>
</dbReference>
<evidence type="ECO:0000256" key="1">
    <source>
        <dbReference type="ARBA" id="ARBA00004514"/>
    </source>
</evidence>
<sequence length="108" mass="12009">MAEQAPRGLKDDYGDLAAVLADMANAAQQGDAERLLALQTPYENLIAHLQAHPARLAQREDAPLIAQQIRDALAAIEHTVPQIQAIQERLRSEATDTRMHRKVSESYR</sequence>